<dbReference type="InterPro" id="IPR008334">
    <property type="entry name" value="5'-Nucleotdase_C"/>
</dbReference>
<evidence type="ECO:0000259" key="13">
    <source>
        <dbReference type="Pfam" id="PF00149"/>
    </source>
</evidence>
<dbReference type="CDD" id="cd07409">
    <property type="entry name" value="MPP_CD73_N"/>
    <property type="match status" value="1"/>
</dbReference>
<evidence type="ECO:0000256" key="9">
    <source>
        <dbReference type="ARBA" id="ARBA00022741"/>
    </source>
</evidence>
<evidence type="ECO:0000313" key="15">
    <source>
        <dbReference type="EnsemblMetazoa" id="SCAU006002-PA"/>
    </source>
</evidence>
<dbReference type="SUPFAM" id="SSF55816">
    <property type="entry name" value="5'-nucleotidase (syn. UDP-sugar hydrolase), C-terminal domain"/>
    <property type="match status" value="1"/>
</dbReference>
<evidence type="ECO:0000313" key="16">
    <source>
        <dbReference type="Proteomes" id="UP000095300"/>
    </source>
</evidence>
<proteinExistence type="inferred from homology"/>
<evidence type="ECO:0000256" key="5">
    <source>
        <dbReference type="ARBA" id="ARBA00022525"/>
    </source>
</evidence>
<evidence type="ECO:0000256" key="1">
    <source>
        <dbReference type="ARBA" id="ARBA00004613"/>
    </source>
</evidence>
<keyword evidence="9 12" id="KW-0547">Nucleotide-binding</keyword>
<dbReference type="Proteomes" id="UP000095300">
    <property type="component" value="Unassembled WGS sequence"/>
</dbReference>
<keyword evidence="4" id="KW-1201">Platelet aggregation inhibiting toxin</keyword>
<keyword evidence="8" id="KW-0732">Signal</keyword>
<keyword evidence="10 12" id="KW-0378">Hydrolase</keyword>
<dbReference type="FunFam" id="3.60.21.10:FF:000020">
    <property type="entry name" value="NT5E isoform 4"/>
    <property type="match status" value="1"/>
</dbReference>
<dbReference type="Gene3D" id="3.60.21.10">
    <property type="match status" value="1"/>
</dbReference>
<evidence type="ECO:0000256" key="8">
    <source>
        <dbReference type="ARBA" id="ARBA00022729"/>
    </source>
</evidence>
<dbReference type="STRING" id="35570.A0A1I8P9J2"/>
<dbReference type="Pfam" id="PF00149">
    <property type="entry name" value="Metallophos"/>
    <property type="match status" value="1"/>
</dbReference>
<dbReference type="AlphaFoldDB" id="A0A1I8P9J2"/>
<dbReference type="EnsemblMetazoa" id="SCAU006002-RA">
    <property type="protein sequence ID" value="SCAU006002-PA"/>
    <property type="gene ID" value="SCAU006002"/>
</dbReference>
<evidence type="ECO:0000256" key="11">
    <source>
        <dbReference type="ARBA" id="ARBA00023240"/>
    </source>
</evidence>
<comment type="subcellular location">
    <subcellularLocation>
        <location evidence="1">Secreted</location>
    </subcellularLocation>
</comment>
<keyword evidence="6" id="KW-0800">Toxin</keyword>
<name>A0A1I8P9J2_STOCA</name>
<evidence type="ECO:0000256" key="10">
    <source>
        <dbReference type="ARBA" id="ARBA00022801"/>
    </source>
</evidence>
<dbReference type="InterPro" id="IPR004843">
    <property type="entry name" value="Calcineurin-like_PHP"/>
</dbReference>
<keyword evidence="16" id="KW-1185">Reference proteome</keyword>
<feature type="domain" description="5'-Nucleotidase C-terminal" evidence="14">
    <location>
        <begin position="368"/>
        <end position="543"/>
    </location>
</feature>
<dbReference type="InterPro" id="IPR036907">
    <property type="entry name" value="5'-Nucleotdase_C_sf"/>
</dbReference>
<dbReference type="GO" id="GO:0046872">
    <property type="term" value="F:metal ion binding"/>
    <property type="evidence" value="ECO:0007669"/>
    <property type="project" value="UniProtKB-KW"/>
</dbReference>
<dbReference type="GO" id="GO:0005615">
    <property type="term" value="C:extracellular space"/>
    <property type="evidence" value="ECO:0007669"/>
    <property type="project" value="UniProtKB-ARBA"/>
</dbReference>
<dbReference type="EC" id="3.6.1.5" evidence="3"/>
<dbReference type="Pfam" id="PF02872">
    <property type="entry name" value="5_nucleotid_C"/>
    <property type="match status" value="1"/>
</dbReference>
<feature type="domain" description="Calcineurin-like phosphoesterase" evidence="13">
    <location>
        <begin position="88"/>
        <end position="275"/>
    </location>
</feature>
<evidence type="ECO:0000256" key="6">
    <source>
        <dbReference type="ARBA" id="ARBA00022656"/>
    </source>
</evidence>
<evidence type="ECO:0000259" key="14">
    <source>
        <dbReference type="Pfam" id="PF02872"/>
    </source>
</evidence>
<sequence>MAELKSLVPRMVRRGYGTPQPFSGLYHYSSRKRNFGKRFTALKTQDLRGQCGGAKVIGLEDSVVEVCGRLYEPTDTSGGACEAPAECIGGYARTVYTVRHLLEQQKDKNAVYFNAGDSFQGTLWYNVGRWNVTSEFLNLLPADAMTLGNHEFDHGIDGVVPFLESLESPMLVANIDASNEPTMVGKYKPSMILERNGRKIGVIGVILETTYDLANTGKLIFRNESDAILEEAAKLKAQGVNIIIVLSHCGYDVDKIIAQRTGSVVDVIVGSHSHTFLFTGDNPPGPDKPRGDYPTIIDHNSGRKVLIVQAGAYTKYVGNITVYFNNEGNVIDFEGAPLYMGNEVPEDSRVLQAMAPWKDYIDMRGKAVIGESQVDLLTNTCDSEECNLGNFFCDALVNAFQGIKPNRRSWSDAAISLVNNRALKSSLHKGNITYSQMIAMAPFENTLIAFDLPGEKLKEALELSVRDMDLSKGINRSYIFLQVSGLKITYDLQQPINQRVVGLKVRCADCRRPRYEAFDGSKPYRIVTSNFLQNGGNGYVMFRDYGTNLKSYSRDIDALVQYTQEYSPITTGIEERIQFV</sequence>
<reference evidence="15" key="1">
    <citation type="submission" date="2020-05" db="UniProtKB">
        <authorList>
            <consortium name="EnsemblMetazoa"/>
        </authorList>
    </citation>
    <scope>IDENTIFICATION</scope>
    <source>
        <strain evidence="15">USDA</strain>
    </source>
</reference>
<dbReference type="InterPro" id="IPR029052">
    <property type="entry name" value="Metallo-depent_PP-like"/>
</dbReference>
<dbReference type="InterPro" id="IPR006179">
    <property type="entry name" value="5_nucleotidase/apyrase"/>
</dbReference>
<organism evidence="15 16">
    <name type="scientific">Stomoxys calcitrans</name>
    <name type="common">Stable fly</name>
    <name type="synonym">Conops calcitrans</name>
    <dbReference type="NCBI Taxonomy" id="35570"/>
    <lineage>
        <taxon>Eukaryota</taxon>
        <taxon>Metazoa</taxon>
        <taxon>Ecdysozoa</taxon>
        <taxon>Arthropoda</taxon>
        <taxon>Hexapoda</taxon>
        <taxon>Insecta</taxon>
        <taxon>Pterygota</taxon>
        <taxon>Neoptera</taxon>
        <taxon>Endopterygota</taxon>
        <taxon>Diptera</taxon>
        <taxon>Brachycera</taxon>
        <taxon>Muscomorpha</taxon>
        <taxon>Muscoidea</taxon>
        <taxon>Muscidae</taxon>
        <taxon>Stomoxys</taxon>
    </lineage>
</organism>
<dbReference type="GO" id="GO:0090729">
    <property type="term" value="F:toxin activity"/>
    <property type="evidence" value="ECO:0007669"/>
    <property type="project" value="UniProtKB-KW"/>
</dbReference>
<dbReference type="PANTHER" id="PTHR11575">
    <property type="entry name" value="5'-NUCLEOTIDASE-RELATED"/>
    <property type="match status" value="1"/>
</dbReference>
<evidence type="ECO:0000256" key="4">
    <source>
        <dbReference type="ARBA" id="ARBA00022442"/>
    </source>
</evidence>
<evidence type="ECO:0000256" key="12">
    <source>
        <dbReference type="RuleBase" id="RU362119"/>
    </source>
</evidence>
<dbReference type="GO" id="GO:0006196">
    <property type="term" value="P:AMP catabolic process"/>
    <property type="evidence" value="ECO:0007669"/>
    <property type="project" value="TreeGrafter"/>
</dbReference>
<keyword evidence="5" id="KW-0964">Secreted</keyword>
<evidence type="ECO:0000256" key="3">
    <source>
        <dbReference type="ARBA" id="ARBA00012148"/>
    </source>
</evidence>
<evidence type="ECO:0000256" key="2">
    <source>
        <dbReference type="ARBA" id="ARBA00006654"/>
    </source>
</evidence>
<dbReference type="GO" id="GO:0000166">
    <property type="term" value="F:nucleotide binding"/>
    <property type="evidence" value="ECO:0007669"/>
    <property type="project" value="UniProtKB-KW"/>
</dbReference>
<dbReference type="PANTHER" id="PTHR11575:SF32">
    <property type="entry name" value="APYRASE-LIKE PROTEIN"/>
    <property type="match status" value="1"/>
</dbReference>
<dbReference type="FunFam" id="3.90.780.10:FF:000004">
    <property type="entry name" value="UDP-sugar hydrolase, putative"/>
    <property type="match status" value="1"/>
</dbReference>
<keyword evidence="11" id="KW-1199">Hemostasis impairing toxin</keyword>
<gene>
    <name evidence="15" type="primary">106084103</name>
</gene>
<dbReference type="PRINTS" id="PR01607">
    <property type="entry name" value="APYRASEFAMLY"/>
</dbReference>
<keyword evidence="7" id="KW-0479">Metal-binding</keyword>
<evidence type="ECO:0000256" key="7">
    <source>
        <dbReference type="ARBA" id="ARBA00022723"/>
    </source>
</evidence>
<comment type="similarity">
    <text evidence="2 12">Belongs to the 5'-nucleotidase family.</text>
</comment>
<dbReference type="SUPFAM" id="SSF56300">
    <property type="entry name" value="Metallo-dependent phosphatases"/>
    <property type="match status" value="1"/>
</dbReference>
<accession>A0A1I8P9J2</accession>
<dbReference type="GO" id="GO:0008253">
    <property type="term" value="F:5'-nucleotidase activity"/>
    <property type="evidence" value="ECO:0007669"/>
    <property type="project" value="TreeGrafter"/>
</dbReference>
<dbReference type="OrthoDB" id="7722975at2759"/>
<protein>
    <recommendedName>
        <fullName evidence="3">apyrase</fullName>
        <ecNumber evidence="3">3.6.1.5</ecNumber>
    </recommendedName>
</protein>
<dbReference type="GO" id="GO:0004050">
    <property type="term" value="F:apyrase activity"/>
    <property type="evidence" value="ECO:0007669"/>
    <property type="project" value="UniProtKB-EC"/>
</dbReference>
<dbReference type="VEuPathDB" id="VectorBase:SCAU006002"/>
<dbReference type="Gene3D" id="3.90.780.10">
    <property type="entry name" value="5'-Nucleotidase, C-terminal domain"/>
    <property type="match status" value="1"/>
</dbReference>
<dbReference type="GO" id="GO:0005886">
    <property type="term" value="C:plasma membrane"/>
    <property type="evidence" value="ECO:0007669"/>
    <property type="project" value="TreeGrafter"/>
</dbReference>